<dbReference type="CDD" id="cd10436">
    <property type="entry name" value="GIY-YIG_EndoII_Hpy188I_like"/>
    <property type="match status" value="1"/>
</dbReference>
<dbReference type="EMBL" id="MH059636">
    <property type="protein sequence ID" value="AWD90391.1"/>
    <property type="molecule type" value="Genomic_DNA"/>
</dbReference>
<evidence type="ECO:0000259" key="3">
    <source>
        <dbReference type="PROSITE" id="PS50164"/>
    </source>
</evidence>
<dbReference type="InterPro" id="IPR053748">
    <property type="entry name" value="Host_DNA_Degrad_Endo"/>
</dbReference>
<evidence type="ECO:0000313" key="5">
    <source>
        <dbReference type="Proteomes" id="UP000246316"/>
    </source>
</evidence>
<keyword evidence="4" id="KW-0540">Nuclease</keyword>
<dbReference type="Pfam" id="PF01541">
    <property type="entry name" value="GIY-YIG"/>
    <property type="match status" value="1"/>
</dbReference>
<dbReference type="InterPro" id="IPR016413">
    <property type="entry name" value="Phage_T4_DenA_endoDNaseII"/>
</dbReference>
<accession>A0A2S1GLX3</accession>
<dbReference type="RefSeq" id="YP_010095190.1">
    <property type="nucleotide sequence ID" value="NC_055743.1"/>
</dbReference>
<dbReference type="InterPro" id="IPR044556">
    <property type="entry name" value="EndoII-like_GIY-YIG"/>
</dbReference>
<comment type="cofactor">
    <cofactor evidence="1">
        <name>Mg(2+)</name>
        <dbReference type="ChEBI" id="CHEBI:18420"/>
    </cofactor>
</comment>
<evidence type="ECO:0000313" key="4">
    <source>
        <dbReference type="EMBL" id="AWD90391.1"/>
    </source>
</evidence>
<keyword evidence="4" id="KW-0378">Hydrolase</keyword>
<dbReference type="PIRSF" id="PIRSF004362">
    <property type="entry name" value="Endonuclease_II_phage_DenA"/>
    <property type="match status" value="1"/>
</dbReference>
<dbReference type="Proteomes" id="UP000246316">
    <property type="component" value="Segment"/>
</dbReference>
<dbReference type="PROSITE" id="PS50164">
    <property type="entry name" value="GIY_YIG"/>
    <property type="match status" value="1"/>
</dbReference>
<keyword evidence="2" id="KW-0460">Magnesium</keyword>
<reference evidence="4" key="1">
    <citation type="submission" date="2018-03" db="EMBL/GenBank/DDBJ databases">
        <title>Phage therapy in agriculture - a green tech approach to combat plant pathogenic bacteria.</title>
        <authorList>
            <person name="Carstens A.B."/>
            <person name="Djurhuus A.M."/>
            <person name="Hansen L.H."/>
        </authorList>
    </citation>
    <scope>NUCLEOTIDE SEQUENCE [LARGE SCALE GENOMIC DNA]</scope>
</reference>
<dbReference type="GeneID" id="65112824"/>
<evidence type="ECO:0000256" key="1">
    <source>
        <dbReference type="ARBA" id="ARBA00001946"/>
    </source>
</evidence>
<dbReference type="SUPFAM" id="SSF82771">
    <property type="entry name" value="GIY-YIG endonuclease"/>
    <property type="match status" value="1"/>
</dbReference>
<dbReference type="GO" id="GO:0046872">
    <property type="term" value="F:metal ion binding"/>
    <property type="evidence" value="ECO:0007669"/>
    <property type="project" value="InterPro"/>
</dbReference>
<keyword evidence="4" id="KW-0255">Endonuclease</keyword>
<sequence length="138" mass="16231">MKEFSEEYSFIKYATLELNANGDIDLVSVPNKKNVVYAIAVDDKLMYIGKTKNLRKRINYYRTSINRKDQTSDSAKSIRIHDALYEGKKVTFWARQCFNLSMTNELGTISVPTMDLEEPMFIKMFNPPWNTHYREKKK</sequence>
<proteinExistence type="predicted"/>
<dbReference type="GO" id="GO:0004519">
    <property type="term" value="F:endonuclease activity"/>
    <property type="evidence" value="ECO:0007669"/>
    <property type="project" value="UniProtKB-KW"/>
</dbReference>
<dbReference type="Gene3D" id="3.40.1440.40">
    <property type="match status" value="1"/>
</dbReference>
<protein>
    <submittedName>
        <fullName evidence="4">Endonuclease</fullName>
    </submittedName>
</protein>
<organism evidence="4 5">
    <name type="scientific">Erwinia phage Cronus</name>
    <dbReference type="NCBI Taxonomy" id="2163633"/>
    <lineage>
        <taxon>Viruses</taxon>
        <taxon>Duplodnaviria</taxon>
        <taxon>Heunggongvirae</taxon>
        <taxon>Uroviricota</taxon>
        <taxon>Caudoviricetes</taxon>
        <taxon>Pantevenvirales</taxon>
        <taxon>Straboviridae</taxon>
        <taxon>Tevenvirinae</taxon>
        <taxon>Risoevirus</taxon>
        <taxon>Risoevirus cronus</taxon>
        <taxon>Roskildevirus cronus</taxon>
    </lineage>
</organism>
<keyword evidence="5" id="KW-1185">Reference proteome</keyword>
<dbReference type="InterPro" id="IPR000305">
    <property type="entry name" value="GIY-YIG_endonuc"/>
</dbReference>
<dbReference type="SMART" id="SM00465">
    <property type="entry name" value="GIYc"/>
    <property type="match status" value="1"/>
</dbReference>
<name>A0A2S1GLX3_9CAUD</name>
<dbReference type="InterPro" id="IPR035901">
    <property type="entry name" value="GIY-YIG_endonuc_sf"/>
</dbReference>
<evidence type="ECO:0000256" key="2">
    <source>
        <dbReference type="ARBA" id="ARBA00022842"/>
    </source>
</evidence>
<feature type="domain" description="GIY-YIG" evidence="3">
    <location>
        <begin position="32"/>
        <end position="131"/>
    </location>
</feature>
<dbReference type="KEGG" id="vg:65112824"/>